<dbReference type="SUPFAM" id="SSF51197">
    <property type="entry name" value="Clavaminate synthase-like"/>
    <property type="match status" value="1"/>
</dbReference>
<reference evidence="2 3" key="1">
    <citation type="submission" date="2017-10" db="EMBL/GenBank/DDBJ databases">
        <title>Genome sequence of Caulobacter mirabilis FWC38.</title>
        <authorList>
            <person name="Fiebig A."/>
            <person name="Crosson S."/>
        </authorList>
    </citation>
    <scope>NUCLEOTIDE SEQUENCE [LARGE SCALE GENOMIC DNA]</scope>
    <source>
        <strain evidence="2 3">FWC 38</strain>
    </source>
</reference>
<evidence type="ECO:0000313" key="3">
    <source>
        <dbReference type="Proteomes" id="UP000228945"/>
    </source>
</evidence>
<dbReference type="RefSeq" id="WP_099621802.1">
    <property type="nucleotide sequence ID" value="NZ_CP024201.1"/>
</dbReference>
<gene>
    <name evidence="2" type="ORF">CSW64_09075</name>
</gene>
<dbReference type="InterPro" id="IPR003347">
    <property type="entry name" value="JmjC_dom"/>
</dbReference>
<organism evidence="2 3">
    <name type="scientific">Caulobacter mirabilis</name>
    <dbReference type="NCBI Taxonomy" id="69666"/>
    <lineage>
        <taxon>Bacteria</taxon>
        <taxon>Pseudomonadati</taxon>
        <taxon>Pseudomonadota</taxon>
        <taxon>Alphaproteobacteria</taxon>
        <taxon>Caulobacterales</taxon>
        <taxon>Caulobacteraceae</taxon>
        <taxon>Caulobacter</taxon>
    </lineage>
</organism>
<dbReference type="InterPro" id="IPR041667">
    <property type="entry name" value="Cupin_8"/>
</dbReference>
<evidence type="ECO:0000259" key="1">
    <source>
        <dbReference type="PROSITE" id="PS51184"/>
    </source>
</evidence>
<sequence length="289" mass="32490">MPLPSEPRVFDHQVHTLGLATDEALTALLDRYPEELFDINAYSYDEEGQVSLETGSRGRADGATILAEIKAGRLWVNLRDVQDAHPELWTPIHEAFQANARALGVTPIRTTGQLILSSPGTKVPYHFDAAGVMLFHLRGRKRLFVYPPDEAHLPQAEMEQVIMRTTTEELTYRRAFDADAQVFDMEAGQALTWPLYAPHRVENLEVFNVSVSLDFQTWETRLTRGAHFANGVMRQRWGRRPAAMGQTPMAARAALWACSLAMKKANMAENRIKDFERSFELGAGRQPAA</sequence>
<dbReference type="OrthoDB" id="7977346at2"/>
<protein>
    <submittedName>
        <fullName evidence="2">Transcriptional regulator</fullName>
    </submittedName>
</protein>
<dbReference type="AlphaFoldDB" id="A0A2D2AX20"/>
<dbReference type="EMBL" id="CP024201">
    <property type="protein sequence ID" value="ATQ42546.1"/>
    <property type="molecule type" value="Genomic_DNA"/>
</dbReference>
<accession>A0A2D2AX20</accession>
<dbReference type="Gene3D" id="2.60.120.650">
    <property type="entry name" value="Cupin"/>
    <property type="match status" value="1"/>
</dbReference>
<dbReference type="Proteomes" id="UP000228945">
    <property type="component" value="Chromosome"/>
</dbReference>
<feature type="domain" description="JmjC" evidence="1">
    <location>
        <begin position="79"/>
        <end position="232"/>
    </location>
</feature>
<keyword evidence="3" id="KW-1185">Reference proteome</keyword>
<name>A0A2D2AX20_9CAUL</name>
<proteinExistence type="predicted"/>
<dbReference type="PROSITE" id="PS51184">
    <property type="entry name" value="JMJC"/>
    <property type="match status" value="1"/>
</dbReference>
<dbReference type="Pfam" id="PF13621">
    <property type="entry name" value="Cupin_8"/>
    <property type="match status" value="1"/>
</dbReference>
<evidence type="ECO:0000313" key="2">
    <source>
        <dbReference type="EMBL" id="ATQ42546.1"/>
    </source>
</evidence>
<dbReference type="KEGG" id="cmb:CSW64_09075"/>